<gene>
    <name evidence="15" type="ORF">FG383_13520</name>
</gene>
<dbReference type="Proteomes" id="UP000318937">
    <property type="component" value="Unassembled WGS sequence"/>
</dbReference>
<keyword evidence="5 13" id="KW-0812">Transmembrane</keyword>
<dbReference type="SUPFAM" id="SSF161098">
    <property type="entry name" value="MetI-like"/>
    <property type="match status" value="1"/>
</dbReference>
<keyword evidence="3" id="KW-1003">Cell membrane</keyword>
<evidence type="ECO:0000313" key="16">
    <source>
        <dbReference type="Proteomes" id="UP000318937"/>
    </source>
</evidence>
<keyword evidence="9 13" id="KW-0472">Membrane</keyword>
<feature type="transmembrane region" description="Helical" evidence="13">
    <location>
        <begin position="281"/>
        <end position="304"/>
    </location>
</feature>
<comment type="subcellular location">
    <subcellularLocation>
        <location evidence="1 13">Cell membrane</location>
        <topology evidence="1 13">Multi-pass membrane protein</topology>
    </subcellularLocation>
</comment>
<feature type="transmembrane region" description="Helical" evidence="13">
    <location>
        <begin position="239"/>
        <end position="261"/>
    </location>
</feature>
<keyword evidence="16" id="KW-1185">Reference proteome</keyword>
<reference evidence="15 16" key="1">
    <citation type="submission" date="2019-05" db="EMBL/GenBank/DDBJ databases">
        <title>Psychrobacillus vulpis sp. nov., a new species isolated from feces of a red fox that inhabits in The Tablas de Daimiel Natural Park, Albacete, Spain.</title>
        <authorList>
            <person name="Rodriguez M."/>
            <person name="Reina J.C."/>
            <person name="Bejar V."/>
            <person name="Llamas I."/>
        </authorList>
    </citation>
    <scope>NUCLEOTIDE SEQUENCE [LARGE SCALE GENOMIC DNA]</scope>
    <source>
        <strain evidence="15 16">NHI-2</strain>
    </source>
</reference>
<evidence type="ECO:0000256" key="5">
    <source>
        <dbReference type="ARBA" id="ARBA00022692"/>
    </source>
</evidence>
<dbReference type="PANTHER" id="PTHR43163">
    <property type="entry name" value="DIPEPTIDE TRANSPORT SYSTEM PERMEASE PROTEIN DPPB-RELATED"/>
    <property type="match status" value="1"/>
</dbReference>
<name>A0A544T4A1_9BACI</name>
<comment type="caution">
    <text evidence="15">The sequence shown here is derived from an EMBL/GenBank/DDBJ whole genome shotgun (WGS) entry which is preliminary data.</text>
</comment>
<feature type="transmembrane region" description="Helical" evidence="13">
    <location>
        <begin position="177"/>
        <end position="197"/>
    </location>
</feature>
<keyword evidence="6 13" id="KW-1133">Transmembrane helix</keyword>
<evidence type="ECO:0000256" key="2">
    <source>
        <dbReference type="ARBA" id="ARBA00022448"/>
    </source>
</evidence>
<dbReference type="PANTHER" id="PTHR43163:SF6">
    <property type="entry name" value="DIPEPTIDE TRANSPORT SYSTEM PERMEASE PROTEIN DPPB-RELATED"/>
    <property type="match status" value="1"/>
</dbReference>
<evidence type="ECO:0000259" key="14">
    <source>
        <dbReference type="PROSITE" id="PS50928"/>
    </source>
</evidence>
<comment type="similarity">
    <text evidence="10">Belongs to the binding-protein-dependent transport system permease family. OppBC subfamily.</text>
</comment>
<feature type="domain" description="ABC transmembrane type-1" evidence="14">
    <location>
        <begin position="95"/>
        <end position="304"/>
    </location>
</feature>
<sequence length="322" mass="35137">MGKYILKRLVDLLPTIFVVAIIVFVITRLIPGDPAAVMLGPQASVEDIQELRDDLGLNEPLHTQFLQYIGDLVQGDFGVSLTYNQPVISLIMDRFPNTLVLAFSALVIALLIGIPAGIISASKQNSVMDYTVMVISLIGVSIPIFWLGVMLVLYFSVNLGWFPATGMGTMDEGFITYIKHLVLPSITLATIPMATFARITRSSMLEVISQDYIKTARAKGLKEFFVIGKHAFKNALTPILTVLGMQVSALLGGAVLTETIFSWPGMGRLIVDAIDKRDFVVVQGTVLFIAIIFVLVNLLIDVLYKIVNPRVNYSSGKGGEGK</sequence>
<dbReference type="EMBL" id="VDGG01000028">
    <property type="protein sequence ID" value="TQR12290.1"/>
    <property type="molecule type" value="Genomic_DNA"/>
</dbReference>
<dbReference type="InterPro" id="IPR045621">
    <property type="entry name" value="BPD_transp_1_N"/>
</dbReference>
<evidence type="ECO:0000256" key="7">
    <source>
        <dbReference type="ARBA" id="ARBA00023065"/>
    </source>
</evidence>
<keyword evidence="4" id="KW-0533">Nickel</keyword>
<evidence type="ECO:0000256" key="3">
    <source>
        <dbReference type="ARBA" id="ARBA00022475"/>
    </source>
</evidence>
<dbReference type="CDD" id="cd06261">
    <property type="entry name" value="TM_PBP2"/>
    <property type="match status" value="1"/>
</dbReference>
<dbReference type="OrthoDB" id="9773683at2"/>
<dbReference type="InterPro" id="IPR000515">
    <property type="entry name" value="MetI-like"/>
</dbReference>
<evidence type="ECO:0000256" key="11">
    <source>
        <dbReference type="ARBA" id="ARBA00038669"/>
    </source>
</evidence>
<organism evidence="15 16">
    <name type="scientific">Psychrobacillus soli</name>
    <dbReference type="NCBI Taxonomy" id="1543965"/>
    <lineage>
        <taxon>Bacteria</taxon>
        <taxon>Bacillati</taxon>
        <taxon>Bacillota</taxon>
        <taxon>Bacilli</taxon>
        <taxon>Bacillales</taxon>
        <taxon>Bacillaceae</taxon>
        <taxon>Psychrobacillus</taxon>
    </lineage>
</organism>
<dbReference type="GO" id="GO:0005886">
    <property type="term" value="C:plasma membrane"/>
    <property type="evidence" value="ECO:0007669"/>
    <property type="project" value="UniProtKB-SubCell"/>
</dbReference>
<accession>A0A544T4A1</accession>
<feature type="transmembrane region" description="Helical" evidence="13">
    <location>
        <begin position="99"/>
        <end position="118"/>
    </location>
</feature>
<evidence type="ECO:0000256" key="13">
    <source>
        <dbReference type="RuleBase" id="RU363032"/>
    </source>
</evidence>
<keyword evidence="7" id="KW-0406">Ion transport</keyword>
<evidence type="ECO:0000256" key="9">
    <source>
        <dbReference type="ARBA" id="ARBA00023136"/>
    </source>
</evidence>
<evidence type="ECO:0000256" key="8">
    <source>
        <dbReference type="ARBA" id="ARBA00023112"/>
    </source>
</evidence>
<evidence type="ECO:0000313" key="15">
    <source>
        <dbReference type="EMBL" id="TQR12290.1"/>
    </source>
</evidence>
<dbReference type="Pfam" id="PF19300">
    <property type="entry name" value="BPD_transp_1_N"/>
    <property type="match status" value="1"/>
</dbReference>
<feature type="transmembrane region" description="Helical" evidence="13">
    <location>
        <begin position="130"/>
        <end position="157"/>
    </location>
</feature>
<dbReference type="RefSeq" id="WP_142607923.1">
    <property type="nucleotide sequence ID" value="NZ_VDGG01000028.1"/>
</dbReference>
<evidence type="ECO:0000256" key="12">
    <source>
        <dbReference type="ARBA" id="ARBA00044774"/>
    </source>
</evidence>
<dbReference type="InterPro" id="IPR035906">
    <property type="entry name" value="MetI-like_sf"/>
</dbReference>
<dbReference type="InterPro" id="IPR050045">
    <property type="entry name" value="Opp2B"/>
</dbReference>
<dbReference type="NCBIfam" id="NF045470">
    <property type="entry name" value="Opp2B"/>
    <property type="match status" value="1"/>
</dbReference>
<keyword evidence="2 13" id="KW-0813">Transport</keyword>
<evidence type="ECO:0000256" key="1">
    <source>
        <dbReference type="ARBA" id="ARBA00004651"/>
    </source>
</evidence>
<proteinExistence type="inferred from homology"/>
<comment type="subunit">
    <text evidence="11">The complex is composed of two ATP-binding proteins (NikD and NikE), two transmembrane proteins (NikB and NikC) and a solute-binding protein (NikA).</text>
</comment>
<evidence type="ECO:0000256" key="10">
    <source>
        <dbReference type="ARBA" id="ARBA00024202"/>
    </source>
</evidence>
<evidence type="ECO:0000256" key="4">
    <source>
        <dbReference type="ARBA" id="ARBA00022596"/>
    </source>
</evidence>
<dbReference type="PROSITE" id="PS50928">
    <property type="entry name" value="ABC_TM1"/>
    <property type="match status" value="1"/>
</dbReference>
<dbReference type="Gene3D" id="1.10.3720.10">
    <property type="entry name" value="MetI-like"/>
    <property type="match status" value="1"/>
</dbReference>
<dbReference type="GO" id="GO:0015099">
    <property type="term" value="F:nickel cation transmembrane transporter activity"/>
    <property type="evidence" value="ECO:0007669"/>
    <property type="project" value="InterPro"/>
</dbReference>
<keyword evidence="8" id="KW-0921">Nickel transport</keyword>
<dbReference type="Pfam" id="PF00528">
    <property type="entry name" value="BPD_transp_1"/>
    <property type="match status" value="1"/>
</dbReference>
<dbReference type="AlphaFoldDB" id="A0A544T4A1"/>
<evidence type="ECO:0000256" key="6">
    <source>
        <dbReference type="ARBA" id="ARBA00022989"/>
    </source>
</evidence>
<protein>
    <recommendedName>
        <fullName evidence="12">Nickel import system permease protein NikB</fullName>
    </recommendedName>
</protein>
<feature type="transmembrane region" description="Helical" evidence="13">
    <location>
        <begin position="12"/>
        <end position="30"/>
    </location>
</feature>